<comment type="similarity">
    <text evidence="2 4">Belongs to the class-III pyridoxal-phosphate-dependent aminotransferase family.</text>
</comment>
<comment type="cofactor">
    <cofactor evidence="1">
        <name>pyridoxal 5'-phosphate</name>
        <dbReference type="ChEBI" id="CHEBI:597326"/>
    </cofactor>
</comment>
<dbReference type="PANTHER" id="PTHR43094:SF1">
    <property type="entry name" value="AMINOTRANSFERASE CLASS-III"/>
    <property type="match status" value="1"/>
</dbReference>
<evidence type="ECO:0000313" key="5">
    <source>
        <dbReference type="EMBL" id="GAL30814.1"/>
    </source>
</evidence>
<evidence type="ECO:0000256" key="2">
    <source>
        <dbReference type="ARBA" id="ARBA00008954"/>
    </source>
</evidence>
<dbReference type="Gene3D" id="3.40.640.10">
    <property type="entry name" value="Type I PLP-dependent aspartate aminotransferase-like (Major domain)"/>
    <property type="match status" value="1"/>
</dbReference>
<evidence type="ECO:0000256" key="1">
    <source>
        <dbReference type="ARBA" id="ARBA00001933"/>
    </source>
</evidence>
<dbReference type="InterPro" id="IPR015421">
    <property type="entry name" value="PyrdxlP-dep_Trfase_major"/>
</dbReference>
<reference evidence="6" key="2">
    <citation type="submission" date="2014-09" db="EMBL/GenBank/DDBJ databases">
        <authorList>
            <consortium name="NBRP consortium"/>
            <person name="Sawabe T."/>
            <person name="Meirelles P."/>
            <person name="Nakanishi M."/>
            <person name="Sayaka M."/>
            <person name="Hattori M."/>
            <person name="Ohkuma M."/>
        </authorList>
    </citation>
    <scope>NUCLEOTIDE SEQUENCE [LARGE SCALE GENOMIC DNA]</scope>
    <source>
        <strain evidence="6">JCM 19239</strain>
    </source>
</reference>
<organism evidence="5 6">
    <name type="scientific">Vibrio variabilis</name>
    <dbReference type="NCBI Taxonomy" id="990271"/>
    <lineage>
        <taxon>Bacteria</taxon>
        <taxon>Pseudomonadati</taxon>
        <taxon>Pseudomonadota</taxon>
        <taxon>Gammaproteobacteria</taxon>
        <taxon>Vibrionales</taxon>
        <taxon>Vibrionaceae</taxon>
        <taxon>Vibrio</taxon>
    </lineage>
</organism>
<dbReference type="EMBL" id="BBMS01000113">
    <property type="protein sequence ID" value="GAL30814.1"/>
    <property type="molecule type" value="Genomic_DNA"/>
</dbReference>
<dbReference type="InterPro" id="IPR005814">
    <property type="entry name" value="Aminotrans_3"/>
</dbReference>
<evidence type="ECO:0000256" key="3">
    <source>
        <dbReference type="ARBA" id="ARBA00022898"/>
    </source>
</evidence>
<dbReference type="Gene3D" id="3.90.1150.10">
    <property type="entry name" value="Aspartate Aminotransferase, domain 1"/>
    <property type="match status" value="1"/>
</dbReference>
<evidence type="ECO:0000256" key="4">
    <source>
        <dbReference type="RuleBase" id="RU003560"/>
    </source>
</evidence>
<dbReference type="InterPro" id="IPR015422">
    <property type="entry name" value="PyrdxlP-dep_Trfase_small"/>
</dbReference>
<keyword evidence="6" id="KW-1185">Reference proteome</keyword>
<dbReference type="EC" id="2.6.1.62" evidence="5"/>
<protein>
    <submittedName>
        <fullName evidence="5">Adenosylmethionine-8-amino-7-oxononanoate aminotransferase</fullName>
        <ecNumber evidence="5">2.6.1.62</ecNumber>
    </submittedName>
</protein>
<comment type="caution">
    <text evidence="5">The sequence shown here is derived from an EMBL/GenBank/DDBJ whole genome shotgun (WGS) entry which is preliminary data.</text>
</comment>
<keyword evidence="5" id="KW-0808">Transferase</keyword>
<dbReference type="SUPFAM" id="SSF53383">
    <property type="entry name" value="PLP-dependent transferases"/>
    <property type="match status" value="1"/>
</dbReference>
<gene>
    <name evidence="5" type="ORF">JCM19239_3175</name>
</gene>
<dbReference type="InterPro" id="IPR049704">
    <property type="entry name" value="Aminotrans_3_PPA_site"/>
</dbReference>
<dbReference type="PANTHER" id="PTHR43094">
    <property type="entry name" value="AMINOTRANSFERASE"/>
    <property type="match status" value="1"/>
</dbReference>
<dbReference type="PIRSF" id="PIRSF000521">
    <property type="entry name" value="Transaminase_4ab_Lys_Orn"/>
    <property type="match status" value="1"/>
</dbReference>
<dbReference type="CDD" id="cd00610">
    <property type="entry name" value="OAT_like"/>
    <property type="match status" value="1"/>
</dbReference>
<reference evidence="6" key="1">
    <citation type="submission" date="2014-09" db="EMBL/GenBank/DDBJ databases">
        <title>Vibrio variabilis JCM 19239. (C206) whole genome shotgun sequence.</title>
        <authorList>
            <person name="Sawabe T."/>
            <person name="Meirelles P."/>
            <person name="Nakanishi M."/>
            <person name="Sayaka M."/>
            <person name="Hattori M."/>
            <person name="Ohkuma M."/>
        </authorList>
    </citation>
    <scope>NUCLEOTIDE SEQUENCE [LARGE SCALE GENOMIC DNA]</scope>
    <source>
        <strain evidence="6">JCM 19239</strain>
    </source>
</reference>
<name>A0ABQ0JPY7_9VIBR</name>
<dbReference type="Proteomes" id="UP000029223">
    <property type="component" value="Unassembled WGS sequence"/>
</dbReference>
<accession>A0ABQ0JPY7</accession>
<dbReference type="Pfam" id="PF00202">
    <property type="entry name" value="Aminotran_3"/>
    <property type="match status" value="1"/>
</dbReference>
<proteinExistence type="inferred from homology"/>
<dbReference type="NCBIfam" id="NF004718">
    <property type="entry name" value="PRK06062.1"/>
    <property type="match status" value="1"/>
</dbReference>
<keyword evidence="3 4" id="KW-0663">Pyridoxal phosphate</keyword>
<sequence length="437" mass="48203">MDLLSSEITNQDVIELDKHVFHSWSVQESATPIAIANGQGCTMWDFDGKEYLDFSSQLVNTNIGHQHPKVIEALKNQADTLATIAPATANFTRGMAAKRILERAPASFKKVFFTNAGADANENAIRMARQFTGRDKVLSAYRSYHGNTGSAIAATGDFRRVPNEYSRGHVHFFNPYLYRTEFNSTSEHEECERALAHLKRVIECEGPNSIAAIILETIPGTAGFLLPPEGYLQGVRDIATQHGIQLIFDEVMVGFGRTGKWFAFEHFNVTPDLVTFAKGVNSGYVPVGGVIVSEAICEFFKSEFFMGGLTYSGHPLAMSTIVAAIDAMEEEGIIHYADEIGNSLLGPSLMALYDQRSVIGNIRGKGMFWAVELVEDKSTKEPLSNAKMGLIKQKLTERGLLTFIVNNRIHVTPPLIIKPNEIKHGVAIIDEVLAEFD</sequence>
<dbReference type="GO" id="GO:0004015">
    <property type="term" value="F:adenosylmethionine-8-amino-7-oxononanoate transaminase activity"/>
    <property type="evidence" value="ECO:0007669"/>
    <property type="project" value="UniProtKB-EC"/>
</dbReference>
<dbReference type="InterPro" id="IPR015424">
    <property type="entry name" value="PyrdxlP-dep_Trfase"/>
</dbReference>
<keyword evidence="5" id="KW-0032">Aminotransferase</keyword>
<dbReference type="PROSITE" id="PS00600">
    <property type="entry name" value="AA_TRANSFER_CLASS_3"/>
    <property type="match status" value="1"/>
</dbReference>
<evidence type="ECO:0000313" key="6">
    <source>
        <dbReference type="Proteomes" id="UP000029223"/>
    </source>
</evidence>